<accession>A0ABW3D2Z2</accession>
<gene>
    <name evidence="3" type="ORF">ACFQ1M_16570</name>
</gene>
<dbReference type="InterPro" id="IPR014729">
    <property type="entry name" value="Rossmann-like_a/b/a_fold"/>
</dbReference>
<dbReference type="PANTHER" id="PTHR46268:SF6">
    <property type="entry name" value="UNIVERSAL STRESS PROTEIN UP12"/>
    <property type="match status" value="1"/>
</dbReference>
<evidence type="ECO:0000259" key="2">
    <source>
        <dbReference type="Pfam" id="PF00582"/>
    </source>
</evidence>
<dbReference type="CDD" id="cd00293">
    <property type="entry name" value="USP-like"/>
    <property type="match status" value="1"/>
</dbReference>
<comment type="similarity">
    <text evidence="1">Belongs to the universal stress protein A family.</text>
</comment>
<evidence type="ECO:0000313" key="4">
    <source>
        <dbReference type="Proteomes" id="UP001596978"/>
    </source>
</evidence>
<name>A0ABW3D2Z2_9FLAO</name>
<dbReference type="Pfam" id="PF00582">
    <property type="entry name" value="Usp"/>
    <property type="match status" value="1"/>
</dbReference>
<dbReference type="PANTHER" id="PTHR46268">
    <property type="entry name" value="STRESS RESPONSE PROTEIN NHAX"/>
    <property type="match status" value="1"/>
</dbReference>
<evidence type="ECO:0000313" key="3">
    <source>
        <dbReference type="EMBL" id="MFD0863832.1"/>
    </source>
</evidence>
<keyword evidence="4" id="KW-1185">Reference proteome</keyword>
<dbReference type="InterPro" id="IPR006016">
    <property type="entry name" value="UspA"/>
</dbReference>
<organism evidence="3 4">
    <name type="scientific">Sungkyunkwania multivorans</name>
    <dbReference type="NCBI Taxonomy" id="1173618"/>
    <lineage>
        <taxon>Bacteria</taxon>
        <taxon>Pseudomonadati</taxon>
        <taxon>Bacteroidota</taxon>
        <taxon>Flavobacteriia</taxon>
        <taxon>Flavobacteriales</taxon>
        <taxon>Flavobacteriaceae</taxon>
        <taxon>Sungkyunkwania</taxon>
    </lineage>
</organism>
<sequence length="280" mass="31805">MKNILIPTDFSSNAYNAAQYAVELFKDKECTFYLLNVFTVQNYSTANLMIAEPGNPAFDSAQIAAQKELKRVMDKLEIKRNPKHTFDILAKYNTLLDEVNLQIKKKDISLIVMGTKGASGKREVIFGSNAVTIMEKVIDCPVLAIPESAPIKVPSEIVYPTSYTHNYKLEEIAPLLELVREHNSVIRVMHVVQEDELSDTQRKNKQLLEFDLEGIEHSYHLLTNIDPETAIKCFVESRDMDMIAMINRKHSFFGRIINPPLVKGIGIHSRVPMLVMHRSS</sequence>
<dbReference type="PRINTS" id="PR01438">
    <property type="entry name" value="UNVRSLSTRESS"/>
</dbReference>
<feature type="domain" description="UspA" evidence="2">
    <location>
        <begin position="1"/>
        <end position="146"/>
    </location>
</feature>
<comment type="caution">
    <text evidence="3">The sequence shown here is derived from an EMBL/GenBank/DDBJ whole genome shotgun (WGS) entry which is preliminary data.</text>
</comment>
<evidence type="ECO:0000256" key="1">
    <source>
        <dbReference type="ARBA" id="ARBA00008791"/>
    </source>
</evidence>
<dbReference type="Gene3D" id="3.40.50.620">
    <property type="entry name" value="HUPs"/>
    <property type="match status" value="2"/>
</dbReference>
<protein>
    <submittedName>
        <fullName evidence="3">Universal stress protein</fullName>
    </submittedName>
</protein>
<dbReference type="RefSeq" id="WP_386410303.1">
    <property type="nucleotide sequence ID" value="NZ_JBHTJH010000017.1"/>
</dbReference>
<dbReference type="Proteomes" id="UP001596978">
    <property type="component" value="Unassembled WGS sequence"/>
</dbReference>
<proteinExistence type="inferred from homology"/>
<reference evidence="4" key="1">
    <citation type="journal article" date="2019" name="Int. J. Syst. Evol. Microbiol.">
        <title>The Global Catalogue of Microorganisms (GCM) 10K type strain sequencing project: providing services to taxonomists for standard genome sequencing and annotation.</title>
        <authorList>
            <consortium name="The Broad Institute Genomics Platform"/>
            <consortium name="The Broad Institute Genome Sequencing Center for Infectious Disease"/>
            <person name="Wu L."/>
            <person name="Ma J."/>
        </authorList>
    </citation>
    <scope>NUCLEOTIDE SEQUENCE [LARGE SCALE GENOMIC DNA]</scope>
    <source>
        <strain evidence="4">CCUG 62952</strain>
    </source>
</reference>
<dbReference type="InterPro" id="IPR006015">
    <property type="entry name" value="Universal_stress_UspA"/>
</dbReference>
<dbReference type="EMBL" id="JBHTJH010000017">
    <property type="protein sequence ID" value="MFD0863832.1"/>
    <property type="molecule type" value="Genomic_DNA"/>
</dbReference>
<dbReference type="SUPFAM" id="SSF52402">
    <property type="entry name" value="Adenine nucleotide alpha hydrolases-like"/>
    <property type="match status" value="2"/>
</dbReference>